<sequence>MILKPGGRYRSQVDPTEVVVVRPAKDDVDLTCGGVPMVGMAEPVTDGPALLPEHAEATTMGKRYTDGQVELLVTKAGAGALAVDGSRLVVKDAQPLPSSD</sequence>
<gene>
    <name evidence="1" type="ORF">GCM10009836_54170</name>
</gene>
<dbReference type="EMBL" id="BAAAQK010000022">
    <property type="protein sequence ID" value="GAA1866903.1"/>
    <property type="molecule type" value="Genomic_DNA"/>
</dbReference>
<protein>
    <submittedName>
        <fullName evidence="1">Uncharacterized protein</fullName>
    </submittedName>
</protein>
<keyword evidence="2" id="KW-1185">Reference proteome</keyword>
<dbReference type="RefSeq" id="WP_344422996.1">
    <property type="nucleotide sequence ID" value="NZ_BAAAQK010000022.1"/>
</dbReference>
<organism evidence="1 2">
    <name type="scientific">Pseudonocardia ailaonensis</name>
    <dbReference type="NCBI Taxonomy" id="367279"/>
    <lineage>
        <taxon>Bacteria</taxon>
        <taxon>Bacillati</taxon>
        <taxon>Actinomycetota</taxon>
        <taxon>Actinomycetes</taxon>
        <taxon>Pseudonocardiales</taxon>
        <taxon>Pseudonocardiaceae</taxon>
        <taxon>Pseudonocardia</taxon>
    </lineage>
</organism>
<reference evidence="1 2" key="1">
    <citation type="journal article" date="2019" name="Int. J. Syst. Evol. Microbiol.">
        <title>The Global Catalogue of Microorganisms (GCM) 10K type strain sequencing project: providing services to taxonomists for standard genome sequencing and annotation.</title>
        <authorList>
            <consortium name="The Broad Institute Genomics Platform"/>
            <consortium name="The Broad Institute Genome Sequencing Center for Infectious Disease"/>
            <person name="Wu L."/>
            <person name="Ma J."/>
        </authorList>
    </citation>
    <scope>NUCLEOTIDE SEQUENCE [LARGE SCALE GENOMIC DNA]</scope>
    <source>
        <strain evidence="1 2">JCM 16009</strain>
    </source>
</reference>
<dbReference type="Proteomes" id="UP001500449">
    <property type="component" value="Unassembled WGS sequence"/>
</dbReference>
<name>A0ABN2NGI5_9PSEU</name>
<comment type="caution">
    <text evidence="1">The sequence shown here is derived from an EMBL/GenBank/DDBJ whole genome shotgun (WGS) entry which is preliminary data.</text>
</comment>
<evidence type="ECO:0000313" key="1">
    <source>
        <dbReference type="EMBL" id="GAA1866903.1"/>
    </source>
</evidence>
<proteinExistence type="predicted"/>
<evidence type="ECO:0000313" key="2">
    <source>
        <dbReference type="Proteomes" id="UP001500449"/>
    </source>
</evidence>
<accession>A0ABN2NGI5</accession>